<dbReference type="InterPro" id="IPR036388">
    <property type="entry name" value="WH-like_DNA-bd_sf"/>
</dbReference>
<comment type="caution">
    <text evidence="2">The sequence shown here is derived from an EMBL/GenBank/DDBJ whole genome shotgun (WGS) entry which is preliminary data.</text>
</comment>
<evidence type="ECO:0000313" key="3">
    <source>
        <dbReference type="Proteomes" id="UP001172083"/>
    </source>
</evidence>
<proteinExistence type="predicted"/>
<dbReference type="PANTHER" id="PTHR33169:SF14">
    <property type="entry name" value="TRANSCRIPTIONAL REGULATOR RV3488"/>
    <property type="match status" value="1"/>
</dbReference>
<dbReference type="RefSeq" id="WP_346758152.1">
    <property type="nucleotide sequence ID" value="NZ_JAUJEB010000001.1"/>
</dbReference>
<dbReference type="PANTHER" id="PTHR33169">
    <property type="entry name" value="PADR-FAMILY TRANSCRIPTIONAL REGULATOR"/>
    <property type="match status" value="1"/>
</dbReference>
<reference evidence="2" key="1">
    <citation type="submission" date="2023-06" db="EMBL/GenBank/DDBJ databases">
        <title>Genomic of Agaribacillus aureum.</title>
        <authorList>
            <person name="Wang G."/>
        </authorList>
    </citation>
    <scope>NUCLEOTIDE SEQUENCE</scope>
    <source>
        <strain evidence="2">BMA12</strain>
    </source>
</reference>
<keyword evidence="3" id="KW-1185">Reference proteome</keyword>
<dbReference type="InterPro" id="IPR052509">
    <property type="entry name" value="Metal_resp_DNA-bind_regulator"/>
</dbReference>
<dbReference type="EMBL" id="JAUJEB010000001">
    <property type="protein sequence ID" value="MDN5212835.1"/>
    <property type="molecule type" value="Genomic_DNA"/>
</dbReference>
<sequence length="113" mass="12941">MYNKELIKGTLQTIILKLLSEKEKMYGYEITQHVREITEGKIILTEGALYPSLHKLEAEGFLITEKVKIGKRVRKYYSLTTKGSSSAELKVNELVDFFKTMKQIITPKLSAKS</sequence>
<feature type="domain" description="Transcription regulator PadR N-terminal" evidence="1">
    <location>
        <begin position="15"/>
        <end position="85"/>
    </location>
</feature>
<dbReference type="Proteomes" id="UP001172083">
    <property type="component" value="Unassembled WGS sequence"/>
</dbReference>
<accession>A0ABT8L542</accession>
<dbReference type="InterPro" id="IPR036390">
    <property type="entry name" value="WH_DNA-bd_sf"/>
</dbReference>
<organism evidence="2 3">
    <name type="scientific">Agaribacillus aureus</name>
    <dbReference type="NCBI Taxonomy" id="3051825"/>
    <lineage>
        <taxon>Bacteria</taxon>
        <taxon>Pseudomonadati</taxon>
        <taxon>Bacteroidota</taxon>
        <taxon>Cytophagia</taxon>
        <taxon>Cytophagales</taxon>
        <taxon>Splendidivirgaceae</taxon>
        <taxon>Agaribacillus</taxon>
    </lineage>
</organism>
<gene>
    <name evidence="2" type="ORF">QQ020_12290</name>
</gene>
<dbReference type="Pfam" id="PF03551">
    <property type="entry name" value="PadR"/>
    <property type="match status" value="1"/>
</dbReference>
<name>A0ABT8L542_9BACT</name>
<dbReference type="Gene3D" id="1.10.10.10">
    <property type="entry name" value="Winged helix-like DNA-binding domain superfamily/Winged helix DNA-binding domain"/>
    <property type="match status" value="1"/>
</dbReference>
<dbReference type="InterPro" id="IPR005149">
    <property type="entry name" value="Tscrpt_reg_PadR_N"/>
</dbReference>
<protein>
    <submittedName>
        <fullName evidence="2">PadR family transcriptional regulator</fullName>
    </submittedName>
</protein>
<evidence type="ECO:0000313" key="2">
    <source>
        <dbReference type="EMBL" id="MDN5212835.1"/>
    </source>
</evidence>
<evidence type="ECO:0000259" key="1">
    <source>
        <dbReference type="Pfam" id="PF03551"/>
    </source>
</evidence>
<dbReference type="SUPFAM" id="SSF46785">
    <property type="entry name" value="Winged helix' DNA-binding domain"/>
    <property type="match status" value="1"/>
</dbReference>